<evidence type="ECO:0000313" key="2">
    <source>
        <dbReference type="Proteomes" id="UP000326396"/>
    </source>
</evidence>
<sequence length="71" mass="7811">MDVTDLSNNVAAEVPVSSVTIAPAQNLQCNHASCIAIENPHNNAEKMKIWKFILMDPFTVQFPSLKFSHGV</sequence>
<gene>
    <name evidence="1" type="ORF">E3N88_21034</name>
</gene>
<dbReference type="AlphaFoldDB" id="A0A5N6NIQ7"/>
<proteinExistence type="predicted"/>
<accession>A0A5N6NIQ7</accession>
<dbReference type="Proteomes" id="UP000326396">
    <property type="component" value="Linkage Group LG19"/>
</dbReference>
<keyword evidence="2" id="KW-1185">Reference proteome</keyword>
<organism evidence="1 2">
    <name type="scientific">Mikania micrantha</name>
    <name type="common">bitter vine</name>
    <dbReference type="NCBI Taxonomy" id="192012"/>
    <lineage>
        <taxon>Eukaryota</taxon>
        <taxon>Viridiplantae</taxon>
        <taxon>Streptophyta</taxon>
        <taxon>Embryophyta</taxon>
        <taxon>Tracheophyta</taxon>
        <taxon>Spermatophyta</taxon>
        <taxon>Magnoliopsida</taxon>
        <taxon>eudicotyledons</taxon>
        <taxon>Gunneridae</taxon>
        <taxon>Pentapetalae</taxon>
        <taxon>asterids</taxon>
        <taxon>campanulids</taxon>
        <taxon>Asterales</taxon>
        <taxon>Asteraceae</taxon>
        <taxon>Asteroideae</taxon>
        <taxon>Heliantheae alliance</taxon>
        <taxon>Eupatorieae</taxon>
        <taxon>Mikania</taxon>
    </lineage>
</organism>
<name>A0A5N6NIQ7_9ASTR</name>
<reference evidence="1 2" key="1">
    <citation type="submission" date="2019-05" db="EMBL/GenBank/DDBJ databases">
        <title>Mikania micrantha, genome provides insights into the molecular mechanism of rapid growth.</title>
        <authorList>
            <person name="Liu B."/>
        </authorList>
    </citation>
    <scope>NUCLEOTIDE SEQUENCE [LARGE SCALE GENOMIC DNA]</scope>
    <source>
        <strain evidence="1">NLD-2019</strain>
        <tissue evidence="1">Leaf</tissue>
    </source>
</reference>
<protein>
    <submittedName>
        <fullName evidence="1">Uncharacterized protein</fullName>
    </submittedName>
</protein>
<dbReference type="EMBL" id="SZYD01000011">
    <property type="protein sequence ID" value="KAD4888961.1"/>
    <property type="molecule type" value="Genomic_DNA"/>
</dbReference>
<comment type="caution">
    <text evidence="1">The sequence shown here is derived from an EMBL/GenBank/DDBJ whole genome shotgun (WGS) entry which is preliminary data.</text>
</comment>
<evidence type="ECO:0000313" key="1">
    <source>
        <dbReference type="EMBL" id="KAD4888961.1"/>
    </source>
</evidence>